<name>A0ACC2STC9_9FUNG</name>
<proteinExistence type="predicted"/>
<organism evidence="1 2">
    <name type="scientific">Entomophthora muscae</name>
    <dbReference type="NCBI Taxonomy" id="34485"/>
    <lineage>
        <taxon>Eukaryota</taxon>
        <taxon>Fungi</taxon>
        <taxon>Fungi incertae sedis</taxon>
        <taxon>Zoopagomycota</taxon>
        <taxon>Entomophthoromycotina</taxon>
        <taxon>Entomophthoromycetes</taxon>
        <taxon>Entomophthorales</taxon>
        <taxon>Entomophthoraceae</taxon>
        <taxon>Entomophthora</taxon>
    </lineage>
</organism>
<protein>
    <submittedName>
        <fullName evidence="1">Uncharacterized protein</fullName>
    </submittedName>
</protein>
<evidence type="ECO:0000313" key="1">
    <source>
        <dbReference type="EMBL" id="KAJ9065648.1"/>
    </source>
</evidence>
<sequence length="376" mass="42806">MAMKSHDFSQLFWEIRPYTYEDVKYANLLLNGSISWDQMIALDQYKSEEPFLYLFLSGSVILIGLGWARPIPISDDPEKVLAMNFSLLLIKSLLNSLDHQSLLTQLTPLLSSAVVYSIKDKESQLFQPSTQLNDVDMDNILYSSPLSEIDESHFSDRKPTADILTNSIQDSYLSPTNSVDLKQNCLELFPMSLISEDACVKVGHDPAHLANLCHHYWNCEGKKILNRYGISICGLATDFFISMKVPSADPFKFGFDLRKDPQTLLFDTLKIINKSDGIPEIINCQYYVTRYVFIVCYLALNNNHFWAKATKAFSMPQTRMTRLIHQYSKLLKVWGKKAHLSRLDPLVIKKIMKRKVGEVDAIASVLDTLLTSIPTD</sequence>
<reference evidence="1" key="1">
    <citation type="submission" date="2022-04" db="EMBL/GenBank/DDBJ databases">
        <title>Genome of the entomopathogenic fungus Entomophthora muscae.</title>
        <authorList>
            <person name="Elya C."/>
            <person name="Lovett B.R."/>
            <person name="Lee E."/>
            <person name="Macias A.M."/>
            <person name="Hajek A.E."/>
            <person name="De Bivort B.L."/>
            <person name="Kasson M.T."/>
            <person name="De Fine Licht H.H."/>
            <person name="Stajich J.E."/>
        </authorList>
    </citation>
    <scope>NUCLEOTIDE SEQUENCE</scope>
    <source>
        <strain evidence="1">Berkeley</strain>
    </source>
</reference>
<dbReference type="EMBL" id="QTSX02004333">
    <property type="protein sequence ID" value="KAJ9065648.1"/>
    <property type="molecule type" value="Genomic_DNA"/>
</dbReference>
<accession>A0ACC2STC9</accession>
<comment type="caution">
    <text evidence="1">The sequence shown here is derived from an EMBL/GenBank/DDBJ whole genome shotgun (WGS) entry which is preliminary data.</text>
</comment>
<gene>
    <name evidence="1" type="ORF">DSO57_1017402</name>
</gene>
<evidence type="ECO:0000313" key="2">
    <source>
        <dbReference type="Proteomes" id="UP001165960"/>
    </source>
</evidence>
<dbReference type="Proteomes" id="UP001165960">
    <property type="component" value="Unassembled WGS sequence"/>
</dbReference>
<keyword evidence="2" id="KW-1185">Reference proteome</keyword>